<dbReference type="EC" id="5.1.3.15" evidence="3 5"/>
<dbReference type="STRING" id="29655.A0A0K9NVM0"/>
<accession>A0A0K9NVM0</accession>
<evidence type="ECO:0000256" key="1">
    <source>
        <dbReference type="ARBA" id="ARBA00001096"/>
    </source>
</evidence>
<dbReference type="Pfam" id="PF01263">
    <property type="entry name" value="Aldose_epim"/>
    <property type="match status" value="1"/>
</dbReference>
<dbReference type="CDD" id="cd09020">
    <property type="entry name" value="D-hex-6-P-epi_like"/>
    <property type="match status" value="1"/>
</dbReference>
<name>A0A0K9NVM0_ZOSMR</name>
<dbReference type="PIRSF" id="PIRSF016020">
    <property type="entry name" value="PHexose_mutarotase"/>
    <property type="match status" value="1"/>
</dbReference>
<evidence type="ECO:0000256" key="3">
    <source>
        <dbReference type="ARBA" id="ARBA00012083"/>
    </source>
</evidence>
<dbReference type="InterPro" id="IPR014718">
    <property type="entry name" value="GH-type_carb-bd"/>
</dbReference>
<keyword evidence="4 5" id="KW-0413">Isomerase</keyword>
<comment type="caution">
    <text evidence="6">The sequence shown here is derived from an EMBL/GenBank/DDBJ whole genome shotgun (WGS) entry which is preliminary data.</text>
</comment>
<dbReference type="PANTHER" id="PTHR11122:SF33">
    <property type="entry name" value="GLUCOSE-6-PHOSPHATE 1-EPIMERASE"/>
    <property type="match status" value="1"/>
</dbReference>
<dbReference type="InterPro" id="IPR011013">
    <property type="entry name" value="Gal_mutarotase_sf_dom"/>
</dbReference>
<evidence type="ECO:0000313" key="6">
    <source>
        <dbReference type="EMBL" id="KMZ60816.1"/>
    </source>
</evidence>
<comment type="catalytic activity">
    <reaction evidence="1">
        <text>alpha-D-glucose 6-phosphate = beta-D-glucose 6-phosphate</text>
        <dbReference type="Rhea" id="RHEA:16249"/>
        <dbReference type="ChEBI" id="CHEBI:58225"/>
        <dbReference type="ChEBI" id="CHEBI:58247"/>
        <dbReference type="EC" id="5.1.3.15"/>
    </reaction>
</comment>
<keyword evidence="7" id="KW-1185">Reference proteome</keyword>
<gene>
    <name evidence="6" type="ORF">ZOSMA_56G00470</name>
</gene>
<evidence type="ECO:0000256" key="2">
    <source>
        <dbReference type="ARBA" id="ARBA00005866"/>
    </source>
</evidence>
<dbReference type="GO" id="GO:0047938">
    <property type="term" value="F:glucose-6-phosphate 1-epimerase activity"/>
    <property type="evidence" value="ECO:0000318"/>
    <property type="project" value="GO_Central"/>
</dbReference>
<comment type="similarity">
    <text evidence="2 5">Belongs to the glucose-6-phosphate 1-epimerase family.</text>
</comment>
<evidence type="ECO:0000313" key="7">
    <source>
        <dbReference type="Proteomes" id="UP000036987"/>
    </source>
</evidence>
<dbReference type="Proteomes" id="UP000036987">
    <property type="component" value="Unassembled WGS sequence"/>
</dbReference>
<dbReference type="SUPFAM" id="SSF74650">
    <property type="entry name" value="Galactose mutarotase-like"/>
    <property type="match status" value="1"/>
</dbReference>
<dbReference type="Gene3D" id="2.70.98.10">
    <property type="match status" value="1"/>
</dbReference>
<evidence type="ECO:0000256" key="5">
    <source>
        <dbReference type="PIRNR" id="PIRNR016020"/>
    </source>
</evidence>
<dbReference type="EMBL" id="LFYR01001565">
    <property type="protein sequence ID" value="KMZ60816.1"/>
    <property type="molecule type" value="Genomic_DNA"/>
</dbReference>
<protein>
    <recommendedName>
        <fullName evidence="3 5">glucose-6-phosphate 1-epimerase</fullName>
        <ecNumber evidence="3 5">5.1.3.15</ecNumber>
    </recommendedName>
</protein>
<reference evidence="7" key="1">
    <citation type="journal article" date="2016" name="Nature">
        <title>The genome of the seagrass Zostera marina reveals angiosperm adaptation to the sea.</title>
        <authorList>
            <person name="Olsen J.L."/>
            <person name="Rouze P."/>
            <person name="Verhelst B."/>
            <person name="Lin Y.-C."/>
            <person name="Bayer T."/>
            <person name="Collen J."/>
            <person name="Dattolo E."/>
            <person name="De Paoli E."/>
            <person name="Dittami S."/>
            <person name="Maumus F."/>
            <person name="Michel G."/>
            <person name="Kersting A."/>
            <person name="Lauritano C."/>
            <person name="Lohaus R."/>
            <person name="Toepel M."/>
            <person name="Tonon T."/>
            <person name="Vanneste K."/>
            <person name="Amirebrahimi M."/>
            <person name="Brakel J."/>
            <person name="Bostroem C."/>
            <person name="Chovatia M."/>
            <person name="Grimwood J."/>
            <person name="Jenkins J.W."/>
            <person name="Jueterbock A."/>
            <person name="Mraz A."/>
            <person name="Stam W.T."/>
            <person name="Tice H."/>
            <person name="Bornberg-Bauer E."/>
            <person name="Green P.J."/>
            <person name="Pearson G.A."/>
            <person name="Procaccini G."/>
            <person name="Duarte C.M."/>
            <person name="Schmutz J."/>
            <person name="Reusch T.B.H."/>
            <person name="Van de Peer Y."/>
        </authorList>
    </citation>
    <scope>NUCLEOTIDE SEQUENCE [LARGE SCALE GENOMIC DNA]</scope>
    <source>
        <strain evidence="7">cv. Finnish</strain>
    </source>
</reference>
<organism evidence="6 7">
    <name type="scientific">Zostera marina</name>
    <name type="common">Eelgrass</name>
    <dbReference type="NCBI Taxonomy" id="29655"/>
    <lineage>
        <taxon>Eukaryota</taxon>
        <taxon>Viridiplantae</taxon>
        <taxon>Streptophyta</taxon>
        <taxon>Embryophyta</taxon>
        <taxon>Tracheophyta</taxon>
        <taxon>Spermatophyta</taxon>
        <taxon>Magnoliopsida</taxon>
        <taxon>Liliopsida</taxon>
        <taxon>Zosteraceae</taxon>
        <taxon>Zostera</taxon>
    </lineage>
</organism>
<evidence type="ECO:0000256" key="4">
    <source>
        <dbReference type="ARBA" id="ARBA00023235"/>
    </source>
</evidence>
<dbReference type="GO" id="GO:0005737">
    <property type="term" value="C:cytoplasm"/>
    <property type="evidence" value="ECO:0000318"/>
    <property type="project" value="GO_Central"/>
</dbReference>
<dbReference type="InterPro" id="IPR008183">
    <property type="entry name" value="Aldose_1/G6P_1-epimerase"/>
</dbReference>
<dbReference type="GO" id="GO:0005975">
    <property type="term" value="P:carbohydrate metabolic process"/>
    <property type="evidence" value="ECO:0007669"/>
    <property type="project" value="InterPro"/>
</dbReference>
<dbReference type="PANTHER" id="PTHR11122">
    <property type="entry name" value="APOSPORY-ASSOCIATED PROTEIN C-RELATED"/>
    <property type="match status" value="1"/>
</dbReference>
<proteinExistence type="inferred from homology"/>
<sequence>MTWGVINEGDGSRKIRLLEKNGTSAEILLHGGQVVSWKYQTKELLFISTKKIPKPSKVITGGMSISFPQCSASGSCGSLAQHNLVRNRLWELDDSCPSLPLMHNLEKYSSVDLVLRSTEEDLKIWPHRFELRLRVVLGSKKLILIPRVKNTDTKPFLFSFSIRNYLLVSDISEVRIEGLETLHYYDYLKQKATSTEQSDAITFYERIDRLYLRTCKKIAVIDHSGKQTLVIEKECLPDSGIWNPWIEKTKAIADLGDRDYKTMLCMKSAANEKQILLKPSEEWKCNQELSVVPSSYYSGTLDPEIVCGS</sequence>
<dbReference type="AlphaFoldDB" id="A0A0K9NVM0"/>
<dbReference type="GO" id="GO:0030246">
    <property type="term" value="F:carbohydrate binding"/>
    <property type="evidence" value="ECO:0007669"/>
    <property type="project" value="UniProtKB-UniRule"/>
</dbReference>
<dbReference type="OrthoDB" id="1659429at2759"/>
<dbReference type="InterPro" id="IPR025532">
    <property type="entry name" value="G6P_1-epimerase"/>
</dbReference>